<dbReference type="PANTHER" id="PTHR43161">
    <property type="entry name" value="SORBITOL DEHYDROGENASE"/>
    <property type="match status" value="1"/>
</dbReference>
<comment type="cofactor">
    <cofactor evidence="1 6">
        <name>Zn(2+)</name>
        <dbReference type="ChEBI" id="CHEBI:29105"/>
    </cofactor>
</comment>
<dbReference type="VEuPathDB" id="FungiDB:ASPFODRAFT_205720"/>
<evidence type="ECO:0000256" key="2">
    <source>
        <dbReference type="ARBA" id="ARBA00008072"/>
    </source>
</evidence>
<name>A0A146FV16_ASPKA</name>
<dbReference type="GO" id="GO:0034079">
    <property type="term" value="P:butanediol biosynthetic process"/>
    <property type="evidence" value="ECO:0007669"/>
    <property type="project" value="TreeGrafter"/>
</dbReference>
<dbReference type="Pfam" id="PF00107">
    <property type="entry name" value="ADH_zinc_N"/>
    <property type="match status" value="1"/>
</dbReference>
<dbReference type="GO" id="GO:0005737">
    <property type="term" value="C:cytoplasm"/>
    <property type="evidence" value="ECO:0007669"/>
    <property type="project" value="TreeGrafter"/>
</dbReference>
<gene>
    <name evidence="8" type="ORF">RIB2604_02603560</name>
</gene>
<evidence type="ECO:0000256" key="4">
    <source>
        <dbReference type="ARBA" id="ARBA00022833"/>
    </source>
</evidence>
<protein>
    <submittedName>
        <fullName evidence="8">Alcohol dehydrogenase</fullName>
    </submittedName>
</protein>
<evidence type="ECO:0000259" key="7">
    <source>
        <dbReference type="SMART" id="SM00829"/>
    </source>
</evidence>
<dbReference type="InterPro" id="IPR013149">
    <property type="entry name" value="ADH-like_C"/>
</dbReference>
<evidence type="ECO:0000256" key="5">
    <source>
        <dbReference type="ARBA" id="ARBA00023002"/>
    </source>
</evidence>
<dbReference type="InterPro" id="IPR036291">
    <property type="entry name" value="NAD(P)-bd_dom_sf"/>
</dbReference>
<evidence type="ECO:0000313" key="8">
    <source>
        <dbReference type="EMBL" id="GAT28711.1"/>
    </source>
</evidence>
<dbReference type="Pfam" id="PF08240">
    <property type="entry name" value="ADH_N"/>
    <property type="match status" value="1"/>
</dbReference>
<dbReference type="CDD" id="cd08233">
    <property type="entry name" value="butanediol_DH_like"/>
    <property type="match status" value="1"/>
</dbReference>
<dbReference type="PANTHER" id="PTHR43161:SF23">
    <property type="entry name" value="(R,R)-BUTANEDIOL DEHYDROGENASE-RELATED"/>
    <property type="match status" value="1"/>
</dbReference>
<dbReference type="InterPro" id="IPR013154">
    <property type="entry name" value="ADH-like_N"/>
</dbReference>
<dbReference type="Proteomes" id="UP000075230">
    <property type="component" value="Unassembled WGS sequence"/>
</dbReference>
<feature type="domain" description="Enoyl reductase (ER)" evidence="7">
    <location>
        <begin position="29"/>
        <end position="394"/>
    </location>
</feature>
<keyword evidence="3 6" id="KW-0479">Metal-binding</keyword>
<comment type="caution">
    <text evidence="8">The sequence shown here is derived from an EMBL/GenBank/DDBJ whole genome shotgun (WGS) entry which is preliminary data.</text>
</comment>
<dbReference type="GO" id="GO:0008270">
    <property type="term" value="F:zinc ion binding"/>
    <property type="evidence" value="ECO:0007669"/>
    <property type="project" value="InterPro"/>
</dbReference>
<organism evidence="8 9">
    <name type="scientific">Aspergillus kawachii</name>
    <name type="common">White koji mold</name>
    <name type="synonym">Aspergillus awamori var. kawachi</name>
    <dbReference type="NCBI Taxonomy" id="1069201"/>
    <lineage>
        <taxon>Eukaryota</taxon>
        <taxon>Fungi</taxon>
        <taxon>Dikarya</taxon>
        <taxon>Ascomycota</taxon>
        <taxon>Pezizomycotina</taxon>
        <taxon>Eurotiomycetes</taxon>
        <taxon>Eurotiomycetidae</taxon>
        <taxon>Eurotiales</taxon>
        <taxon>Aspergillaceae</taxon>
        <taxon>Aspergillus</taxon>
        <taxon>Aspergillus subgen. Circumdati</taxon>
    </lineage>
</organism>
<keyword evidence="4 6" id="KW-0862">Zinc</keyword>
<evidence type="ECO:0000256" key="3">
    <source>
        <dbReference type="ARBA" id="ARBA00022723"/>
    </source>
</evidence>
<proteinExistence type="inferred from homology"/>
<evidence type="ECO:0000313" key="9">
    <source>
        <dbReference type="Proteomes" id="UP000075230"/>
    </source>
</evidence>
<dbReference type="SUPFAM" id="SSF50129">
    <property type="entry name" value="GroES-like"/>
    <property type="match status" value="1"/>
</dbReference>
<dbReference type="EMBL" id="BCWF01000025">
    <property type="protein sequence ID" value="GAT28711.1"/>
    <property type="molecule type" value="Genomic_DNA"/>
</dbReference>
<dbReference type="PROSITE" id="PS00059">
    <property type="entry name" value="ADH_ZINC"/>
    <property type="match status" value="1"/>
</dbReference>
<dbReference type="Gene3D" id="3.40.50.720">
    <property type="entry name" value="NAD(P)-binding Rossmann-like Domain"/>
    <property type="match status" value="1"/>
</dbReference>
<accession>A0A146FV16</accession>
<reference evidence="9" key="2">
    <citation type="submission" date="2016-02" db="EMBL/GenBank/DDBJ databases">
        <title>Genome sequencing of Aspergillus luchuensis NBRC 4314.</title>
        <authorList>
            <person name="Yamada O."/>
        </authorList>
    </citation>
    <scope>NUCLEOTIDE SEQUENCE [LARGE SCALE GENOMIC DNA]</scope>
    <source>
        <strain evidence="9">RIB 2604</strain>
    </source>
</reference>
<dbReference type="InterPro" id="IPR002328">
    <property type="entry name" value="ADH_Zn_CS"/>
</dbReference>
<evidence type="ECO:0000256" key="1">
    <source>
        <dbReference type="ARBA" id="ARBA00001947"/>
    </source>
</evidence>
<evidence type="ECO:0000256" key="6">
    <source>
        <dbReference type="RuleBase" id="RU361277"/>
    </source>
</evidence>
<sequence length="398" mass="43222">MLNTATDSVNTYRTTLKTTPVMKAARFHGRGDIRVEEIEEPTCGKGQVKVRFMHMAIAIPPNLLSKDIHEYSGGPVLVPEKPHAITGTSLPVTLGHEFSGVVEEVGEDVTHISPGQRAVVRPTIFDRECTPCKQGYEHCCEKIGFIGLSGYGGGLAKYIVAPAEHFYTIPDNVSLEAAALVEPLAVAWHAVNISPFKPNDNVLVLGGGPVGIGIIQVLELQGAKNIMVAELTENRKRFASNYGATHILDPREVDVATKARELTDGVGADVVFDTAGVEVALNGAIAACRTHGTIINIAVWEKRPAIRVNELMYSEVNYTGSALYDESAFREVIRALSYGESCDVFAIEVNFSNRVLGQLKPERMVTSKIKLDDVVEKGFQALVDDRDSHCKILVDVQA</sequence>
<keyword evidence="5" id="KW-0560">Oxidoreductase</keyword>
<reference evidence="8 9" key="1">
    <citation type="journal article" date="2016" name="DNA Res.">
        <title>Genome sequence of Aspergillus luchuensis NBRC 4314.</title>
        <authorList>
            <person name="Yamada O."/>
            <person name="Machida M."/>
            <person name="Hosoyama A."/>
            <person name="Goto M."/>
            <person name="Takahashi T."/>
            <person name="Futagami T."/>
            <person name="Yamagata Y."/>
            <person name="Takeuchi M."/>
            <person name="Kobayashi T."/>
            <person name="Koike H."/>
            <person name="Abe K."/>
            <person name="Asai K."/>
            <person name="Arita M."/>
            <person name="Fujita N."/>
            <person name="Fukuda K."/>
            <person name="Higa K."/>
            <person name="Horikawa H."/>
            <person name="Ishikawa T."/>
            <person name="Jinno K."/>
            <person name="Kato Y."/>
            <person name="Kirimura K."/>
            <person name="Mizutani O."/>
            <person name="Nakasone K."/>
            <person name="Sano M."/>
            <person name="Shiraishi Y."/>
            <person name="Tsukahara M."/>
            <person name="Gomi K."/>
        </authorList>
    </citation>
    <scope>NUCLEOTIDE SEQUENCE [LARGE SCALE GENOMIC DNA]</scope>
    <source>
        <strain evidence="8 9">RIB 2604</strain>
    </source>
</reference>
<dbReference type="InterPro" id="IPR020843">
    <property type="entry name" value="ER"/>
</dbReference>
<dbReference type="InterPro" id="IPR011032">
    <property type="entry name" value="GroES-like_sf"/>
</dbReference>
<dbReference type="Gene3D" id="3.90.180.10">
    <property type="entry name" value="Medium-chain alcohol dehydrogenases, catalytic domain"/>
    <property type="match status" value="1"/>
</dbReference>
<dbReference type="SMART" id="SM00829">
    <property type="entry name" value="PKS_ER"/>
    <property type="match status" value="1"/>
</dbReference>
<dbReference type="SUPFAM" id="SSF51735">
    <property type="entry name" value="NAD(P)-binding Rossmann-fold domains"/>
    <property type="match status" value="1"/>
</dbReference>
<dbReference type="GO" id="GO:0000721">
    <property type="term" value="F:(R,R)-butanediol dehydrogenase activity"/>
    <property type="evidence" value="ECO:0007669"/>
    <property type="project" value="TreeGrafter"/>
</dbReference>
<comment type="similarity">
    <text evidence="2 6">Belongs to the zinc-containing alcohol dehydrogenase family.</text>
</comment>
<dbReference type="AlphaFoldDB" id="A0A146FV16"/>